<dbReference type="CDD" id="cd01949">
    <property type="entry name" value="GGDEF"/>
    <property type="match status" value="1"/>
</dbReference>
<feature type="coiled-coil region" evidence="1">
    <location>
        <begin position="274"/>
        <end position="315"/>
    </location>
</feature>
<dbReference type="InterPro" id="IPR050469">
    <property type="entry name" value="Diguanylate_Cyclase"/>
</dbReference>
<dbReference type="InterPro" id="IPR029787">
    <property type="entry name" value="Nucleotide_cyclase"/>
</dbReference>
<dbReference type="GO" id="GO:1902201">
    <property type="term" value="P:negative regulation of bacterial-type flagellum-dependent cell motility"/>
    <property type="evidence" value="ECO:0007669"/>
    <property type="project" value="TreeGrafter"/>
</dbReference>
<dbReference type="HOGENOM" id="CLU_000445_11_24_3"/>
<accession>B1WWN7</accession>
<dbReference type="InterPro" id="IPR003018">
    <property type="entry name" value="GAF"/>
</dbReference>
<protein>
    <recommendedName>
        <fullName evidence="2">GGDEF domain-containing protein</fullName>
    </recommendedName>
</protein>
<evidence type="ECO:0000313" key="3">
    <source>
        <dbReference type="EMBL" id="ACB50761.1"/>
    </source>
</evidence>
<keyword evidence="4" id="KW-1185">Reference proteome</keyword>
<gene>
    <name evidence="3" type="ordered locus">cce_1411</name>
</gene>
<dbReference type="InterPro" id="IPR043128">
    <property type="entry name" value="Rev_trsase/Diguanyl_cyclase"/>
</dbReference>
<dbReference type="NCBIfam" id="TIGR00254">
    <property type="entry name" value="GGDEF"/>
    <property type="match status" value="1"/>
</dbReference>
<sequence length="485" mass="55956">MMKYNGNNLTLFLNLIMIQVKLKKLLNKPKLNSLLENFTKTFNISFFISDTQENILWGNFNNSFNHHYPILVNQQILGKVNGETNAIDVVSQMLNYIVNEEFEKKLLAADTLEKYEEINFLSDISHKLSRCLSFEEIMEVITDETNKFLTNSQISVILLTQKGELDIFYYRDKKLNKRQGSIESITGYVLRSGKAEIVNNVRKDSRYIPQDPNIQSLICAPLKVQNKTIGVIKVTHNELIKYTSEQLKLFTALTSQAAIAIQSTQYYNQLIEYSQTLEQKVVERTEALEEANNALATSNQELEKATEKLKHLATIDELTQVYNRRYFNEYLRREWRRLARERKFISLIVCDVDYFKLYNDYYYHQAGDKCLYKVAQCLKNLVKRPADLVARFGGEEFVIILSNTNRLGAEKVAQELCNAIEALEIPHYCSKCSSYVTLSLGVATTIPTPQVSPQKLIKAADKALYQAKDMGRNRFSVSEFRPQII</sequence>
<dbReference type="InterPro" id="IPR000160">
    <property type="entry name" value="GGDEF_dom"/>
</dbReference>
<reference evidence="3 4" key="1">
    <citation type="journal article" date="2008" name="Proc. Natl. Acad. Sci. U.S.A.">
        <title>The genome of Cyanothece 51142, a unicellular diazotrophic cyanobacterium important in the marine nitrogen cycle.</title>
        <authorList>
            <person name="Welsh E.A."/>
            <person name="Liberton M."/>
            <person name="Stoeckel J."/>
            <person name="Loh T."/>
            <person name="Elvitigala T."/>
            <person name="Wang C."/>
            <person name="Wollam A."/>
            <person name="Fulton R.S."/>
            <person name="Clifton S.W."/>
            <person name="Jacobs J.M."/>
            <person name="Aurora R."/>
            <person name="Ghosh B.K."/>
            <person name="Sherman L.A."/>
            <person name="Smith R.D."/>
            <person name="Wilson R.K."/>
            <person name="Pakrasi H.B."/>
        </authorList>
    </citation>
    <scope>NUCLEOTIDE SEQUENCE [LARGE SCALE GENOMIC DNA]</scope>
    <source>
        <strain evidence="4">ATCC 51142 / BH68</strain>
    </source>
</reference>
<dbReference type="PANTHER" id="PTHR45138:SF9">
    <property type="entry name" value="DIGUANYLATE CYCLASE DGCM-RELATED"/>
    <property type="match status" value="1"/>
</dbReference>
<dbReference type="PROSITE" id="PS50887">
    <property type="entry name" value="GGDEF"/>
    <property type="match status" value="1"/>
</dbReference>
<evidence type="ECO:0000313" key="4">
    <source>
        <dbReference type="Proteomes" id="UP000001203"/>
    </source>
</evidence>
<dbReference type="GO" id="GO:0005886">
    <property type="term" value="C:plasma membrane"/>
    <property type="evidence" value="ECO:0007669"/>
    <property type="project" value="TreeGrafter"/>
</dbReference>
<dbReference type="PANTHER" id="PTHR45138">
    <property type="entry name" value="REGULATORY COMPONENTS OF SENSORY TRANSDUCTION SYSTEM"/>
    <property type="match status" value="1"/>
</dbReference>
<dbReference type="KEGG" id="cyt:cce_1411"/>
<dbReference type="Proteomes" id="UP000001203">
    <property type="component" value="Chromosome circular"/>
</dbReference>
<organism evidence="3 4">
    <name type="scientific">Crocosphaera subtropica (strain ATCC 51142 / BH68)</name>
    <name type="common">Cyanothece sp. (strain ATCC 51142)</name>
    <dbReference type="NCBI Taxonomy" id="43989"/>
    <lineage>
        <taxon>Bacteria</taxon>
        <taxon>Bacillati</taxon>
        <taxon>Cyanobacteriota</taxon>
        <taxon>Cyanophyceae</taxon>
        <taxon>Oscillatoriophycideae</taxon>
        <taxon>Chroococcales</taxon>
        <taxon>Aphanothecaceae</taxon>
        <taxon>Crocosphaera</taxon>
        <taxon>Crocosphaera subtropica</taxon>
    </lineage>
</organism>
<evidence type="ECO:0000259" key="2">
    <source>
        <dbReference type="PROSITE" id="PS50887"/>
    </source>
</evidence>
<dbReference type="eggNOG" id="COG3706">
    <property type="taxonomic scope" value="Bacteria"/>
</dbReference>
<dbReference type="EMBL" id="CP000806">
    <property type="protein sequence ID" value="ACB50761.1"/>
    <property type="molecule type" value="Genomic_DNA"/>
</dbReference>
<dbReference type="Gene3D" id="3.30.70.270">
    <property type="match status" value="1"/>
</dbReference>
<evidence type="ECO:0000256" key="1">
    <source>
        <dbReference type="SAM" id="Coils"/>
    </source>
</evidence>
<dbReference type="FunFam" id="3.30.70.270:FF:000001">
    <property type="entry name" value="Diguanylate cyclase domain protein"/>
    <property type="match status" value="1"/>
</dbReference>
<dbReference type="SMART" id="SM00267">
    <property type="entry name" value="GGDEF"/>
    <property type="match status" value="1"/>
</dbReference>
<dbReference type="SUPFAM" id="SSF55781">
    <property type="entry name" value="GAF domain-like"/>
    <property type="match status" value="1"/>
</dbReference>
<proteinExistence type="predicted"/>
<dbReference type="SMART" id="SM00065">
    <property type="entry name" value="GAF"/>
    <property type="match status" value="1"/>
</dbReference>
<feature type="domain" description="GGDEF" evidence="2">
    <location>
        <begin position="343"/>
        <end position="480"/>
    </location>
</feature>
<dbReference type="Gene3D" id="3.30.450.40">
    <property type="match status" value="1"/>
</dbReference>
<dbReference type="eggNOG" id="COG2203">
    <property type="taxonomic scope" value="Bacteria"/>
</dbReference>
<dbReference type="GO" id="GO:0043709">
    <property type="term" value="P:cell adhesion involved in single-species biofilm formation"/>
    <property type="evidence" value="ECO:0007669"/>
    <property type="project" value="TreeGrafter"/>
</dbReference>
<name>B1WWN7_CROS5</name>
<dbReference type="SUPFAM" id="SSF55073">
    <property type="entry name" value="Nucleotide cyclase"/>
    <property type="match status" value="1"/>
</dbReference>
<dbReference type="Pfam" id="PF13185">
    <property type="entry name" value="GAF_2"/>
    <property type="match status" value="1"/>
</dbReference>
<dbReference type="Pfam" id="PF00990">
    <property type="entry name" value="GGDEF"/>
    <property type="match status" value="1"/>
</dbReference>
<keyword evidence="1" id="KW-0175">Coiled coil</keyword>
<dbReference type="GO" id="GO:0052621">
    <property type="term" value="F:diguanylate cyclase activity"/>
    <property type="evidence" value="ECO:0007669"/>
    <property type="project" value="TreeGrafter"/>
</dbReference>
<dbReference type="STRING" id="43989.cce_1411"/>
<dbReference type="AlphaFoldDB" id="B1WWN7"/>
<dbReference type="InterPro" id="IPR029016">
    <property type="entry name" value="GAF-like_dom_sf"/>
</dbReference>